<feature type="transmembrane region" description="Helical" evidence="1">
    <location>
        <begin position="119"/>
        <end position="143"/>
    </location>
</feature>
<feature type="transmembrane region" description="Helical" evidence="1">
    <location>
        <begin position="315"/>
        <end position="333"/>
    </location>
</feature>
<feature type="transmembrane region" description="Helical" evidence="1">
    <location>
        <begin position="244"/>
        <end position="264"/>
    </location>
</feature>
<dbReference type="EMBL" id="JACIJI010000001">
    <property type="protein sequence ID" value="MBB5717480.1"/>
    <property type="molecule type" value="Genomic_DNA"/>
</dbReference>
<feature type="transmembrane region" description="Helical" evidence="1">
    <location>
        <begin position="70"/>
        <end position="89"/>
    </location>
</feature>
<organism evidence="2 3">
    <name type="scientific">Stakelama sediminis</name>
    <dbReference type="NCBI Taxonomy" id="463200"/>
    <lineage>
        <taxon>Bacteria</taxon>
        <taxon>Pseudomonadati</taxon>
        <taxon>Pseudomonadota</taxon>
        <taxon>Alphaproteobacteria</taxon>
        <taxon>Sphingomonadales</taxon>
        <taxon>Sphingomonadaceae</taxon>
        <taxon>Stakelama</taxon>
    </lineage>
</organism>
<feature type="transmembrane region" description="Helical" evidence="1">
    <location>
        <begin position="37"/>
        <end position="58"/>
    </location>
</feature>
<evidence type="ECO:0000256" key="1">
    <source>
        <dbReference type="SAM" id="Phobius"/>
    </source>
</evidence>
<feature type="transmembrane region" description="Helical" evidence="1">
    <location>
        <begin position="149"/>
        <end position="174"/>
    </location>
</feature>
<reference evidence="2 3" key="1">
    <citation type="submission" date="2020-08" db="EMBL/GenBank/DDBJ databases">
        <title>Genomic Encyclopedia of Type Strains, Phase IV (KMG-IV): sequencing the most valuable type-strain genomes for metagenomic binning, comparative biology and taxonomic classification.</title>
        <authorList>
            <person name="Goeker M."/>
        </authorList>
    </citation>
    <scope>NUCLEOTIDE SEQUENCE [LARGE SCALE GENOMIC DNA]</scope>
    <source>
        <strain evidence="2 3">DSM 27203</strain>
    </source>
</reference>
<gene>
    <name evidence="2" type="ORF">FHR23_000387</name>
</gene>
<dbReference type="RefSeq" id="WP_246359653.1">
    <property type="nucleotide sequence ID" value="NZ_BAABIF010000004.1"/>
</dbReference>
<feature type="transmembrane region" description="Helical" evidence="1">
    <location>
        <begin position="386"/>
        <end position="407"/>
    </location>
</feature>
<comment type="caution">
    <text evidence="2">The sequence shown here is derived from an EMBL/GenBank/DDBJ whole genome shotgun (WGS) entry which is preliminary data.</text>
</comment>
<feature type="transmembrane region" description="Helical" evidence="1">
    <location>
        <begin position="453"/>
        <end position="477"/>
    </location>
</feature>
<keyword evidence="1" id="KW-0472">Membrane</keyword>
<dbReference type="AlphaFoldDB" id="A0A840YV91"/>
<name>A0A840YV91_9SPHN</name>
<proteinExistence type="predicted"/>
<sequence length="478" mass="50431">MMTRIIERLPAGSLGWLVAHELRLATRGGKATTRVRIVRYILLAAFLIAGILTAVALANVPIRPDATFDAGLLVAAIAATSLMTTQAMIGTQQTLYERGDLDLLFSSPVAPRTILRAKLLAIAATVMLTFGALSLPFVLPIAIVGHPRLLGFVATLIGLALIAACIGLALALAIAKAAGPRAARTVGQIAAGLLGGGFFILSQAIGRHSNESGFEAVFRWVQASGWADSWWGLLPGRASFGDPLAILILLGGGILLFALTGAAFQRLFQSGFHDAGKHMTRRTVSKKGIGRQFRASLFTSIFMKEWRLLIRDPALAFRIVLRLVYLIPLTIVLTKNNDVPIAPGAAFFSVLVTGQLVGSFTWLAISAEDSPDLLTVAPVEKSTVEWVKLASALAMAAPLALILPIVIATETVAGALVTLVMTAIAGTLAGFIELKLSKPASRKTFARRRSGSLAAGILTMLVTFVFGGIAGVLVFVLL</sequence>
<feature type="transmembrane region" description="Helical" evidence="1">
    <location>
        <begin position="345"/>
        <end position="365"/>
    </location>
</feature>
<accession>A0A840YV91</accession>
<keyword evidence="1" id="KW-1133">Transmembrane helix</keyword>
<feature type="transmembrane region" description="Helical" evidence="1">
    <location>
        <begin position="413"/>
        <end position="432"/>
    </location>
</feature>
<keyword evidence="1" id="KW-0812">Transmembrane</keyword>
<protein>
    <submittedName>
        <fullName evidence="2">ABC-2 type transport system permease protein</fullName>
    </submittedName>
</protein>
<evidence type="ECO:0000313" key="2">
    <source>
        <dbReference type="EMBL" id="MBB5717480.1"/>
    </source>
</evidence>
<feature type="transmembrane region" description="Helical" evidence="1">
    <location>
        <begin position="186"/>
        <end position="205"/>
    </location>
</feature>
<keyword evidence="3" id="KW-1185">Reference proteome</keyword>
<dbReference type="Proteomes" id="UP000554342">
    <property type="component" value="Unassembled WGS sequence"/>
</dbReference>
<evidence type="ECO:0000313" key="3">
    <source>
        <dbReference type="Proteomes" id="UP000554342"/>
    </source>
</evidence>